<dbReference type="EMBL" id="UGQC01000001">
    <property type="protein sequence ID" value="STZ01446.1"/>
    <property type="molecule type" value="Genomic_DNA"/>
</dbReference>
<keyword evidence="2" id="KW-1185">Reference proteome</keyword>
<dbReference type="AlphaFoldDB" id="A0A378QKP8"/>
<dbReference type="GeneID" id="302271356"/>
<organism evidence="1 2">
    <name type="scientific">Moraxella lacunata</name>
    <dbReference type="NCBI Taxonomy" id="477"/>
    <lineage>
        <taxon>Bacteria</taxon>
        <taxon>Pseudomonadati</taxon>
        <taxon>Pseudomonadota</taxon>
        <taxon>Gammaproteobacteria</taxon>
        <taxon>Moraxellales</taxon>
        <taxon>Moraxellaceae</taxon>
        <taxon>Moraxella</taxon>
    </lineage>
</organism>
<reference evidence="1 2" key="1">
    <citation type="submission" date="2018-06" db="EMBL/GenBank/DDBJ databases">
        <authorList>
            <consortium name="Pathogen Informatics"/>
            <person name="Doyle S."/>
        </authorList>
    </citation>
    <scope>NUCLEOTIDE SEQUENCE [LARGE SCALE GENOMIC DNA]</scope>
    <source>
        <strain evidence="1 2">NCTC7911</strain>
    </source>
</reference>
<evidence type="ECO:0000313" key="1">
    <source>
        <dbReference type="EMBL" id="STZ01446.1"/>
    </source>
</evidence>
<sequence>MLSNYQNIGFLGETEQQYNQLIELVIKHKNHQQHSHDFNYDIYRDMNGLELWLILNSNHQITSLEPYFKGQTHQIGVDGLFVDEVYGTGWVQGWINATAYENDEWVNGDCPLIIDVPNVATLGDIGGHIIQMNLCAFAREIEIFDNQESYDNSGQIWASESLSPSGMFTGGEGNITARIHLSGEVVKVNCLVNKLTNLKFYHCQIKSYGGIFDAVYAIDLFEKMPKTGNIITGNYWLTGQICH</sequence>
<dbReference type="Proteomes" id="UP000254107">
    <property type="component" value="Unassembled WGS sequence"/>
</dbReference>
<name>A0A378QKP8_MORLA</name>
<gene>
    <name evidence="1" type="ORF">NCTC7911_02875</name>
</gene>
<proteinExistence type="predicted"/>
<protein>
    <submittedName>
        <fullName evidence="1">Uncharacterized protein</fullName>
    </submittedName>
</protein>
<accession>A0A378QKP8</accession>
<dbReference type="RefSeq" id="WP_143821917.1">
    <property type="nucleotide sequence ID" value="NZ_MXAN01000038.1"/>
</dbReference>
<evidence type="ECO:0000313" key="2">
    <source>
        <dbReference type="Proteomes" id="UP000254107"/>
    </source>
</evidence>